<evidence type="ECO:0000256" key="1">
    <source>
        <dbReference type="SAM" id="MobiDB-lite"/>
    </source>
</evidence>
<protein>
    <submittedName>
        <fullName evidence="2">Uncharacterized protein</fullName>
    </submittedName>
</protein>
<comment type="caution">
    <text evidence="2">The sequence shown here is derived from an EMBL/GenBank/DDBJ whole genome shotgun (WGS) entry which is preliminary data.</text>
</comment>
<sequence length="94" mass="10966">MILMRRGSDLSRPLTTPERSSRRHAPTPLTETESSRSINPPTVQKCLPQSRYHIWEGLFFCTAYLAFIGVKGILCETIRAPVFFRLFLRFHKER</sequence>
<dbReference type="Proteomes" id="UP001054837">
    <property type="component" value="Unassembled WGS sequence"/>
</dbReference>
<dbReference type="AlphaFoldDB" id="A0AAV4V6R3"/>
<evidence type="ECO:0000313" key="3">
    <source>
        <dbReference type="Proteomes" id="UP001054837"/>
    </source>
</evidence>
<accession>A0AAV4V6R3</accession>
<gene>
    <name evidence="2" type="ORF">CDAR_551501</name>
</gene>
<evidence type="ECO:0000313" key="2">
    <source>
        <dbReference type="EMBL" id="GIY65624.1"/>
    </source>
</evidence>
<keyword evidence="3" id="KW-1185">Reference proteome</keyword>
<dbReference type="EMBL" id="BPLQ01012459">
    <property type="protein sequence ID" value="GIY65624.1"/>
    <property type="molecule type" value="Genomic_DNA"/>
</dbReference>
<proteinExistence type="predicted"/>
<reference evidence="2 3" key="1">
    <citation type="submission" date="2021-06" db="EMBL/GenBank/DDBJ databases">
        <title>Caerostris darwini draft genome.</title>
        <authorList>
            <person name="Kono N."/>
            <person name="Arakawa K."/>
        </authorList>
    </citation>
    <scope>NUCLEOTIDE SEQUENCE [LARGE SCALE GENOMIC DNA]</scope>
</reference>
<name>A0AAV4V6R3_9ARAC</name>
<feature type="compositionally biased region" description="Polar residues" evidence="1">
    <location>
        <begin position="29"/>
        <end position="42"/>
    </location>
</feature>
<organism evidence="2 3">
    <name type="scientific">Caerostris darwini</name>
    <dbReference type="NCBI Taxonomy" id="1538125"/>
    <lineage>
        <taxon>Eukaryota</taxon>
        <taxon>Metazoa</taxon>
        <taxon>Ecdysozoa</taxon>
        <taxon>Arthropoda</taxon>
        <taxon>Chelicerata</taxon>
        <taxon>Arachnida</taxon>
        <taxon>Araneae</taxon>
        <taxon>Araneomorphae</taxon>
        <taxon>Entelegynae</taxon>
        <taxon>Araneoidea</taxon>
        <taxon>Araneidae</taxon>
        <taxon>Caerostris</taxon>
    </lineage>
</organism>
<feature type="region of interest" description="Disordered" evidence="1">
    <location>
        <begin position="1"/>
        <end position="42"/>
    </location>
</feature>